<reference evidence="1 2" key="1">
    <citation type="submission" date="2016-11" db="EMBL/GenBank/DDBJ databases">
        <authorList>
            <person name="Varghese N."/>
            <person name="Submissions S."/>
        </authorList>
    </citation>
    <scope>NUCLEOTIDE SEQUENCE [LARGE SCALE GENOMIC DNA]</scope>
    <source>
        <strain evidence="1 2">DSM 29620</strain>
    </source>
</reference>
<evidence type="ECO:0000313" key="2">
    <source>
        <dbReference type="Proteomes" id="UP000324252"/>
    </source>
</evidence>
<keyword evidence="2" id="KW-1185">Reference proteome</keyword>
<dbReference type="RefSeq" id="WP_087595340.1">
    <property type="nucleotide sequence ID" value="NZ_FNIO01000019.1"/>
</dbReference>
<protein>
    <recommendedName>
        <fullName evidence="3">Transcriptional regulator, AlpA family</fullName>
    </recommendedName>
</protein>
<dbReference type="EMBL" id="FQZZ01000021">
    <property type="protein sequence ID" value="SHL04482.1"/>
    <property type="molecule type" value="Genomic_DNA"/>
</dbReference>
<dbReference type="AlphaFoldDB" id="A0A1H0PC59"/>
<accession>A0A1H0PC59</accession>
<proteinExistence type="predicted"/>
<organism evidence="1 2">
    <name type="scientific">Lutimaribacter pacificus</name>
    <dbReference type="NCBI Taxonomy" id="391948"/>
    <lineage>
        <taxon>Bacteria</taxon>
        <taxon>Pseudomonadati</taxon>
        <taxon>Pseudomonadota</taxon>
        <taxon>Alphaproteobacteria</taxon>
        <taxon>Rhodobacterales</taxon>
        <taxon>Roseobacteraceae</taxon>
        <taxon>Lutimaribacter</taxon>
    </lineage>
</organism>
<evidence type="ECO:0008006" key="3">
    <source>
        <dbReference type="Google" id="ProtNLM"/>
    </source>
</evidence>
<sequence length="79" mass="8722">MAKTKDILPLSLAPRGLSRVEAAAYVGVSPSLFDLLVGDGRMPAPKRINSRTVWDRKKLDQAFELIPDGDTVDNNPWDD</sequence>
<dbReference type="Proteomes" id="UP000324252">
    <property type="component" value="Unassembled WGS sequence"/>
</dbReference>
<gene>
    <name evidence="1" type="ORF">SAMN05444142_1218</name>
</gene>
<dbReference type="OrthoDB" id="7220345at2"/>
<name>A0A1H0PC59_9RHOB</name>
<evidence type="ECO:0000313" key="1">
    <source>
        <dbReference type="EMBL" id="SHL04482.1"/>
    </source>
</evidence>